<keyword evidence="2" id="KW-1185">Reference proteome</keyword>
<dbReference type="OrthoDB" id="27237at2759"/>
<accession>A0A9P8PXY5</accession>
<reference evidence="1" key="1">
    <citation type="journal article" date="2021" name="Open Biol.">
        <title>Shared evolutionary footprints suggest mitochondrial oxidative damage underlies multiple complex I losses in fungi.</title>
        <authorList>
            <person name="Schikora-Tamarit M.A."/>
            <person name="Marcet-Houben M."/>
            <person name="Nosek J."/>
            <person name="Gabaldon T."/>
        </authorList>
    </citation>
    <scope>NUCLEOTIDE SEQUENCE</scope>
    <source>
        <strain evidence="1">CBS2887</strain>
    </source>
</reference>
<evidence type="ECO:0000313" key="2">
    <source>
        <dbReference type="Proteomes" id="UP000774326"/>
    </source>
</evidence>
<evidence type="ECO:0000313" key="1">
    <source>
        <dbReference type="EMBL" id="KAH3680582.1"/>
    </source>
</evidence>
<organism evidence="1 2">
    <name type="scientific">Wickerhamomyces pijperi</name>
    <name type="common">Yeast</name>
    <name type="synonym">Pichia pijperi</name>
    <dbReference type="NCBI Taxonomy" id="599730"/>
    <lineage>
        <taxon>Eukaryota</taxon>
        <taxon>Fungi</taxon>
        <taxon>Dikarya</taxon>
        <taxon>Ascomycota</taxon>
        <taxon>Saccharomycotina</taxon>
        <taxon>Saccharomycetes</taxon>
        <taxon>Phaffomycetales</taxon>
        <taxon>Wickerhamomycetaceae</taxon>
        <taxon>Wickerhamomyces</taxon>
    </lineage>
</organism>
<proteinExistence type="predicted"/>
<name>A0A9P8PXY5_WICPI</name>
<reference evidence="1" key="2">
    <citation type="submission" date="2021-01" db="EMBL/GenBank/DDBJ databases">
        <authorList>
            <person name="Schikora-Tamarit M.A."/>
        </authorList>
    </citation>
    <scope>NUCLEOTIDE SEQUENCE</scope>
    <source>
        <strain evidence="1">CBS2887</strain>
    </source>
</reference>
<dbReference type="Proteomes" id="UP000774326">
    <property type="component" value="Unassembled WGS sequence"/>
</dbReference>
<dbReference type="EMBL" id="JAEUBG010004707">
    <property type="protein sequence ID" value="KAH3680582.1"/>
    <property type="molecule type" value="Genomic_DNA"/>
</dbReference>
<sequence>MSQEIWNKPQETASNSSFLQKSTGNKLQVTLFVLNPVHTEDEIKFELNRVYKSLQDIFEPWLDHYIWCNDLEFSTGQNKEPIDFQICQHDQY</sequence>
<comment type="caution">
    <text evidence="1">The sequence shown here is derived from an EMBL/GenBank/DDBJ whole genome shotgun (WGS) entry which is preliminary data.</text>
</comment>
<protein>
    <submittedName>
        <fullName evidence="1">Uncharacterized protein</fullName>
    </submittedName>
</protein>
<feature type="non-terminal residue" evidence="1">
    <location>
        <position position="92"/>
    </location>
</feature>
<gene>
    <name evidence="1" type="ORF">WICPIJ_008201</name>
</gene>
<dbReference type="AlphaFoldDB" id="A0A9P8PXY5"/>